<comment type="caution">
    <text evidence="2">The sequence shown here is derived from an EMBL/GenBank/DDBJ whole genome shotgun (WGS) entry which is preliminary data.</text>
</comment>
<dbReference type="SUPFAM" id="SSF81383">
    <property type="entry name" value="F-box domain"/>
    <property type="match status" value="1"/>
</dbReference>
<proteinExistence type="predicted"/>
<dbReference type="PANTHER" id="PTHR31293">
    <property type="entry name" value="RNI-LIKE SUPERFAMILY PROTEIN"/>
    <property type="match status" value="1"/>
</dbReference>
<evidence type="ECO:0000313" key="2">
    <source>
        <dbReference type="EMBL" id="KAL3520559.1"/>
    </source>
</evidence>
<dbReference type="PROSITE" id="PS50181">
    <property type="entry name" value="FBOX"/>
    <property type="match status" value="1"/>
</dbReference>
<evidence type="ECO:0000259" key="1">
    <source>
        <dbReference type="PROSITE" id="PS50181"/>
    </source>
</evidence>
<dbReference type="CDD" id="cd22160">
    <property type="entry name" value="F-box_AtFBL13-like"/>
    <property type="match status" value="1"/>
</dbReference>
<name>A0ABD2ZM81_9GENT</name>
<dbReference type="Proteomes" id="UP001630127">
    <property type="component" value="Unassembled WGS sequence"/>
</dbReference>
<feature type="domain" description="F-box" evidence="1">
    <location>
        <begin position="16"/>
        <end position="50"/>
    </location>
</feature>
<evidence type="ECO:0000313" key="3">
    <source>
        <dbReference type="Proteomes" id="UP001630127"/>
    </source>
</evidence>
<dbReference type="AlphaFoldDB" id="A0ABD2ZM81"/>
<sequence length="278" mass="32105">MDGRITNRPKKSVGGEDRIGNLPESILSHILSRLPTTDQAVRTSVLSRKWEYKWTCIYNLTFDDRKRAQYSKKLRRPEKADFMKFVDRVLVLCKNTNIQKLELLFSEHYDPFRMKTWITAALTSTVQRLCISYEGDLVLAPRTESPWSLPIFDKLTHLKVYSAGMAIECNEPLIDFLKMTPALESLKFTGRYSPKAADNYDGIELVHGDFLSCLKVVKLEYYHTSPRDSPLVKFLLLNAVELEELLIYWQHEGLEVDKGQNQLLKFQRASNHVSIVSS</sequence>
<protein>
    <recommendedName>
        <fullName evidence="1">F-box domain-containing protein</fullName>
    </recommendedName>
</protein>
<dbReference type="EMBL" id="JBJUIK010000008">
    <property type="protein sequence ID" value="KAL3520559.1"/>
    <property type="molecule type" value="Genomic_DNA"/>
</dbReference>
<dbReference type="InterPro" id="IPR055294">
    <property type="entry name" value="FBL60-like"/>
</dbReference>
<dbReference type="InterPro" id="IPR001810">
    <property type="entry name" value="F-box_dom"/>
</dbReference>
<reference evidence="2 3" key="1">
    <citation type="submission" date="2024-11" db="EMBL/GenBank/DDBJ databases">
        <title>A near-complete genome assembly of Cinchona calisaya.</title>
        <authorList>
            <person name="Lian D.C."/>
            <person name="Zhao X.W."/>
            <person name="Wei L."/>
        </authorList>
    </citation>
    <scope>NUCLEOTIDE SEQUENCE [LARGE SCALE GENOMIC DNA]</scope>
    <source>
        <tissue evidence="2">Nenye</tissue>
    </source>
</reference>
<dbReference type="InterPro" id="IPR036047">
    <property type="entry name" value="F-box-like_dom_sf"/>
</dbReference>
<gene>
    <name evidence="2" type="ORF">ACH5RR_018708</name>
</gene>
<dbReference type="PANTHER" id="PTHR31293:SF12">
    <property type="entry name" value="RNI-LIKE SUPERFAMILY PROTEIN"/>
    <property type="match status" value="1"/>
</dbReference>
<accession>A0ABD2ZM81</accession>
<keyword evidence="3" id="KW-1185">Reference proteome</keyword>
<dbReference type="InterPro" id="IPR053781">
    <property type="entry name" value="F-box_AtFBL13-like"/>
</dbReference>
<dbReference type="Pfam" id="PF00646">
    <property type="entry name" value="F-box"/>
    <property type="match status" value="1"/>
</dbReference>
<organism evidence="2 3">
    <name type="scientific">Cinchona calisaya</name>
    <dbReference type="NCBI Taxonomy" id="153742"/>
    <lineage>
        <taxon>Eukaryota</taxon>
        <taxon>Viridiplantae</taxon>
        <taxon>Streptophyta</taxon>
        <taxon>Embryophyta</taxon>
        <taxon>Tracheophyta</taxon>
        <taxon>Spermatophyta</taxon>
        <taxon>Magnoliopsida</taxon>
        <taxon>eudicotyledons</taxon>
        <taxon>Gunneridae</taxon>
        <taxon>Pentapetalae</taxon>
        <taxon>asterids</taxon>
        <taxon>lamiids</taxon>
        <taxon>Gentianales</taxon>
        <taxon>Rubiaceae</taxon>
        <taxon>Cinchonoideae</taxon>
        <taxon>Cinchoneae</taxon>
        <taxon>Cinchona</taxon>
    </lineage>
</organism>